<sequence>MAEWVDAQEKSWGTLRRRLSLNSKPTMVVGSNAVIDYKHVTGSNPSPPCQEGGIDKWLIHTPP</sequence>
<organism evidence="1 2">
    <name type="scientific">miscellaneous Crenarchaeota group-1 archaeon SG8-32-1</name>
    <dbReference type="NCBI Taxonomy" id="1685124"/>
    <lineage>
        <taxon>Archaea</taxon>
        <taxon>Candidatus Bathyarchaeota</taxon>
        <taxon>MCG-1</taxon>
    </lineage>
</organism>
<proteinExistence type="predicted"/>
<dbReference type="AlphaFoldDB" id="A0A0M0BVR9"/>
<accession>A0A0M0BVR9</accession>
<dbReference type="EMBL" id="LFWU01000063">
    <property type="protein sequence ID" value="KON32539.1"/>
    <property type="molecule type" value="Genomic_DNA"/>
</dbReference>
<evidence type="ECO:0000313" key="2">
    <source>
        <dbReference type="Proteomes" id="UP000037237"/>
    </source>
</evidence>
<protein>
    <submittedName>
        <fullName evidence="1">Uncharacterized protein</fullName>
    </submittedName>
</protein>
<gene>
    <name evidence="1" type="ORF">AC477_02820</name>
</gene>
<reference evidence="1 2" key="1">
    <citation type="submission" date="2015-06" db="EMBL/GenBank/DDBJ databases">
        <title>New insights into the roles of widespread benthic archaea in carbon and nitrogen cycling.</title>
        <authorList>
            <person name="Lazar C.S."/>
            <person name="Baker B.J."/>
            <person name="Seitz K.W."/>
            <person name="Hyde A.S."/>
            <person name="Dick G.J."/>
            <person name="Hinrichs K.-U."/>
            <person name="Teske A.P."/>
        </authorList>
    </citation>
    <scope>NUCLEOTIDE SEQUENCE [LARGE SCALE GENOMIC DNA]</scope>
    <source>
        <strain evidence="1">SG8-32-1</strain>
    </source>
</reference>
<comment type="caution">
    <text evidence="1">The sequence shown here is derived from an EMBL/GenBank/DDBJ whole genome shotgun (WGS) entry which is preliminary data.</text>
</comment>
<dbReference type="Proteomes" id="UP000037237">
    <property type="component" value="Unassembled WGS sequence"/>
</dbReference>
<name>A0A0M0BVR9_9ARCH</name>
<evidence type="ECO:0000313" key="1">
    <source>
        <dbReference type="EMBL" id="KON32539.1"/>
    </source>
</evidence>